<accession>A0ABM8C2Y9</accession>
<name>A0ABM8C2Y9_9BURK</name>
<organism evidence="1 2">
    <name type="scientific">Massilia varians</name>
    <dbReference type="NCBI Taxonomy" id="457921"/>
    <lineage>
        <taxon>Bacteria</taxon>
        <taxon>Pseudomonadati</taxon>
        <taxon>Pseudomonadota</taxon>
        <taxon>Betaproteobacteria</taxon>
        <taxon>Burkholderiales</taxon>
        <taxon>Oxalobacteraceae</taxon>
        <taxon>Telluria group</taxon>
        <taxon>Massilia</taxon>
    </lineage>
</organism>
<sequence>MAVDAYLQIDGIKGESMDDKHKDWIECLDVDFGVDQPRSPVSSTAGGHTSARAEFDEVVVSKLADLSTPILLQHCATGKTIPKAKFEFFRADGSGERVKYFEMALENVLIGSVKPGLKPGVGMQEDLCLKFSKVTWKYTQQKISGGAGGSTAGGWDLSTHKIVA</sequence>
<evidence type="ECO:0000313" key="1">
    <source>
        <dbReference type="EMBL" id="BDT57555.1"/>
    </source>
</evidence>
<evidence type="ECO:0008006" key="3">
    <source>
        <dbReference type="Google" id="ProtNLM"/>
    </source>
</evidence>
<proteinExistence type="predicted"/>
<dbReference type="InterPro" id="IPR036624">
    <property type="entry name" value="Hcp1-lik_sf"/>
</dbReference>
<gene>
    <name evidence="1" type="ORF">MasN3_10490</name>
</gene>
<dbReference type="EMBL" id="AP026966">
    <property type="protein sequence ID" value="BDT57555.1"/>
    <property type="molecule type" value="Genomic_DNA"/>
</dbReference>
<dbReference type="RefSeq" id="WP_281912849.1">
    <property type="nucleotide sequence ID" value="NZ_AP026966.1"/>
</dbReference>
<dbReference type="Gene3D" id="2.30.110.20">
    <property type="entry name" value="Hcp1-like"/>
    <property type="match status" value="1"/>
</dbReference>
<keyword evidence="2" id="KW-1185">Reference proteome</keyword>
<dbReference type="PANTHER" id="PTHR36152">
    <property type="entry name" value="CYTOPLASMIC PROTEIN-RELATED"/>
    <property type="match status" value="1"/>
</dbReference>
<dbReference type="PANTHER" id="PTHR36152:SF5">
    <property type="entry name" value="PROTEIN HCP1"/>
    <property type="match status" value="1"/>
</dbReference>
<dbReference type="InterPro" id="IPR053165">
    <property type="entry name" value="HSI-I_assembly_Hcp1"/>
</dbReference>
<reference evidence="1" key="1">
    <citation type="submission" date="2022-11" db="EMBL/GenBank/DDBJ databases">
        <title>Isolation and characterization of PLA-degrading bacterium Massilia sp. from Antarctic soil.</title>
        <authorList>
            <person name="Sato K."/>
            <person name="Gomez-Fuentes C."/>
            <person name="Ahmad S.A."/>
            <person name="Zulkharnain A."/>
        </authorList>
    </citation>
    <scope>NUCLEOTIDE SEQUENCE</scope>
    <source>
        <strain evidence="1">N-3</strain>
    </source>
</reference>
<dbReference type="Pfam" id="PF05638">
    <property type="entry name" value="T6SS_HCP"/>
    <property type="match status" value="1"/>
</dbReference>
<dbReference type="SUPFAM" id="SSF141452">
    <property type="entry name" value="Hcp1-like"/>
    <property type="match status" value="1"/>
</dbReference>
<dbReference type="NCBIfam" id="TIGR03344">
    <property type="entry name" value="VI_effect_Hcp1"/>
    <property type="match status" value="1"/>
</dbReference>
<evidence type="ECO:0000313" key="2">
    <source>
        <dbReference type="Proteomes" id="UP001163336"/>
    </source>
</evidence>
<protein>
    <recommendedName>
        <fullName evidence="3">Type VI secretion system tube protein Hcp</fullName>
    </recommendedName>
</protein>
<dbReference type="InterPro" id="IPR008514">
    <property type="entry name" value="T6SS_Hcp"/>
</dbReference>
<dbReference type="Proteomes" id="UP001163336">
    <property type="component" value="Chromosome"/>
</dbReference>